<proteinExistence type="predicted"/>
<feature type="compositionally biased region" description="Polar residues" evidence="11">
    <location>
        <begin position="17"/>
        <end position="35"/>
    </location>
</feature>
<evidence type="ECO:0000256" key="3">
    <source>
        <dbReference type="ARBA" id="ARBA00022448"/>
    </source>
</evidence>
<dbReference type="Pfam" id="PF05866">
    <property type="entry name" value="RusA"/>
    <property type="match status" value="1"/>
</dbReference>
<reference evidence="14 15" key="1">
    <citation type="journal article" date="2020" name="G3 (Bethesda)">
        <title>Improved Reference Genome for Cyclotella cryptica CCMP332, a Model for Cell Wall Morphogenesis, Salinity Adaptation, and Lipid Production in Diatoms (Bacillariophyta).</title>
        <authorList>
            <person name="Roberts W.R."/>
            <person name="Downey K.M."/>
            <person name="Ruck E.C."/>
            <person name="Traller J.C."/>
            <person name="Alverson A.J."/>
        </authorList>
    </citation>
    <scope>NUCLEOTIDE SEQUENCE [LARGE SCALE GENOMIC DNA]</scope>
    <source>
        <strain evidence="14 15">CCMP332</strain>
    </source>
</reference>
<feature type="transmembrane region" description="Helical" evidence="12">
    <location>
        <begin position="91"/>
        <end position="113"/>
    </location>
</feature>
<evidence type="ECO:0000313" key="14">
    <source>
        <dbReference type="EMBL" id="KAL3805808.1"/>
    </source>
</evidence>
<keyword evidence="15" id="KW-1185">Reference proteome</keyword>
<comment type="subcellular location">
    <subcellularLocation>
        <location evidence="2">Membrane</location>
        <topology evidence="2">Multi-pass membrane protein</topology>
    </subcellularLocation>
</comment>
<dbReference type="SUPFAM" id="SSF103084">
    <property type="entry name" value="Holliday junction resolvase RusA"/>
    <property type="match status" value="1"/>
</dbReference>
<dbReference type="SMART" id="SM00665">
    <property type="entry name" value="B561"/>
    <property type="match status" value="1"/>
</dbReference>
<evidence type="ECO:0000256" key="10">
    <source>
        <dbReference type="ARBA" id="ARBA00023136"/>
    </source>
</evidence>
<feature type="region of interest" description="Disordered" evidence="11">
    <location>
        <begin position="1"/>
        <end position="35"/>
    </location>
</feature>
<dbReference type="InterPro" id="IPR008822">
    <property type="entry name" value="Endonuclease_RusA-like"/>
</dbReference>
<dbReference type="EMBL" id="JABMIG020000001">
    <property type="protein sequence ID" value="KAL3805808.1"/>
    <property type="molecule type" value="Genomic_DNA"/>
</dbReference>
<dbReference type="InterPro" id="IPR006593">
    <property type="entry name" value="Cyt_b561/ferric_Rdtase_TM"/>
</dbReference>
<evidence type="ECO:0000256" key="8">
    <source>
        <dbReference type="ARBA" id="ARBA00022989"/>
    </source>
</evidence>
<dbReference type="PANTHER" id="PTHR10106:SF0">
    <property type="entry name" value="LD36721P"/>
    <property type="match status" value="1"/>
</dbReference>
<organism evidence="14 15">
    <name type="scientific">Cyclotella cryptica</name>
    <dbReference type="NCBI Taxonomy" id="29204"/>
    <lineage>
        <taxon>Eukaryota</taxon>
        <taxon>Sar</taxon>
        <taxon>Stramenopiles</taxon>
        <taxon>Ochrophyta</taxon>
        <taxon>Bacillariophyta</taxon>
        <taxon>Coscinodiscophyceae</taxon>
        <taxon>Thalassiosirophycidae</taxon>
        <taxon>Stephanodiscales</taxon>
        <taxon>Stephanodiscaceae</taxon>
        <taxon>Cyclotella</taxon>
    </lineage>
</organism>
<keyword evidence="5 12" id="KW-0812">Transmembrane</keyword>
<feature type="transmembrane region" description="Helical" evidence="12">
    <location>
        <begin position="51"/>
        <end position="71"/>
    </location>
</feature>
<comment type="cofactor">
    <cofactor evidence="1">
        <name>heme b</name>
        <dbReference type="ChEBI" id="CHEBI:60344"/>
    </cofactor>
</comment>
<evidence type="ECO:0000256" key="2">
    <source>
        <dbReference type="ARBA" id="ARBA00004141"/>
    </source>
</evidence>
<keyword evidence="6" id="KW-0479">Metal-binding</keyword>
<dbReference type="Gene3D" id="1.20.120.1770">
    <property type="match status" value="1"/>
</dbReference>
<evidence type="ECO:0000313" key="15">
    <source>
        <dbReference type="Proteomes" id="UP001516023"/>
    </source>
</evidence>
<evidence type="ECO:0000256" key="11">
    <source>
        <dbReference type="SAM" id="MobiDB-lite"/>
    </source>
</evidence>
<feature type="transmembrane region" description="Helical" evidence="12">
    <location>
        <begin position="149"/>
        <end position="170"/>
    </location>
</feature>
<dbReference type="CDD" id="cd08554">
    <property type="entry name" value="Cyt_b561"/>
    <property type="match status" value="1"/>
</dbReference>
<sequence>MDEPTANYPNTPDWLQANPSYNATEDATPASNQGDEITHTGSMFLQRLQKVAGITSLLLSPVAIALVGLWVSNESMGGGGVSWSQGESGRVFNWHPVLMVTSYALMTVGALIFRVSGTSTYQASITSSLYARSSTSTTAYPRKRGIMKYIHGTIWSLDFVFGLIAMLAVFKSHNDPISGYIANLYSFHSWVGILVLSLFTLQFLVGIISFSRLSGSSRLGTPLLMEIHKYTGTYIHILATATIMLGIQEKEGFVGCSYKVNAPDLFPALNYGLIPSACKILVITFAAVRVDLHQYAKMPQVASYQRHQSTTNLNLPRPSDGYRRRRNLMLLFSFRSWHQYYHSSASAFLSLVPLDGRRRCPANLVSIKLPLLALGGNINERGLVALNLEADAAASGNVSLINASQKKKKKEPSAKTLPYFWNNENDECIIITEGRSTDSDRKYDTGGKSVKFTIRGKPLPLVRHRSCRGFMYNPSGAAQEMFRDSLLRVLPQRHHPVIIDDGTSLDTPVTFFSKSEFLEMSIVFRLKRPKSHFVGNKPGSGRIKSNAPGKFHVSRTDIDNLAKFVLDSLNGILYDDDRQVVSLRAIKMLDSEGMCDGATDVTITVLEDEQVNSS</sequence>
<feature type="transmembrane region" description="Helical" evidence="12">
    <location>
        <begin position="268"/>
        <end position="288"/>
    </location>
</feature>
<comment type="caution">
    <text evidence="14">The sequence shown here is derived from an EMBL/GenBank/DDBJ whole genome shotgun (WGS) entry which is preliminary data.</text>
</comment>
<evidence type="ECO:0000256" key="12">
    <source>
        <dbReference type="SAM" id="Phobius"/>
    </source>
</evidence>
<evidence type="ECO:0000256" key="6">
    <source>
        <dbReference type="ARBA" id="ARBA00022723"/>
    </source>
</evidence>
<evidence type="ECO:0000256" key="1">
    <source>
        <dbReference type="ARBA" id="ARBA00001970"/>
    </source>
</evidence>
<evidence type="ECO:0000256" key="7">
    <source>
        <dbReference type="ARBA" id="ARBA00022982"/>
    </source>
</evidence>
<keyword evidence="3" id="KW-0813">Transport</keyword>
<dbReference type="InterPro" id="IPR036614">
    <property type="entry name" value="RusA-like_sf"/>
</dbReference>
<evidence type="ECO:0000256" key="9">
    <source>
        <dbReference type="ARBA" id="ARBA00023004"/>
    </source>
</evidence>
<dbReference type="Proteomes" id="UP001516023">
    <property type="component" value="Unassembled WGS sequence"/>
</dbReference>
<name>A0ABD3QZZ6_9STRA</name>
<dbReference type="PROSITE" id="PS50939">
    <property type="entry name" value="CYTOCHROME_B561"/>
    <property type="match status" value="1"/>
</dbReference>
<keyword evidence="4" id="KW-0349">Heme</keyword>
<evidence type="ECO:0000259" key="13">
    <source>
        <dbReference type="PROSITE" id="PS50939"/>
    </source>
</evidence>
<keyword evidence="7" id="KW-0249">Electron transport</keyword>
<dbReference type="GO" id="GO:0016020">
    <property type="term" value="C:membrane"/>
    <property type="evidence" value="ECO:0007669"/>
    <property type="project" value="UniProtKB-SubCell"/>
</dbReference>
<dbReference type="InterPro" id="IPR043205">
    <property type="entry name" value="CYB561/CYBRD1-like"/>
</dbReference>
<dbReference type="PANTHER" id="PTHR10106">
    <property type="entry name" value="CYTOCHROME B561-RELATED"/>
    <property type="match status" value="1"/>
</dbReference>
<dbReference type="Pfam" id="PF03188">
    <property type="entry name" value="Cytochrom_B561"/>
    <property type="match status" value="1"/>
</dbReference>
<keyword evidence="10 12" id="KW-0472">Membrane</keyword>
<accession>A0ABD3QZZ6</accession>
<feature type="transmembrane region" description="Helical" evidence="12">
    <location>
        <begin position="190"/>
        <end position="210"/>
    </location>
</feature>
<gene>
    <name evidence="14" type="ORF">HJC23_007769</name>
</gene>
<keyword evidence="8 12" id="KW-1133">Transmembrane helix</keyword>
<dbReference type="Gene3D" id="3.30.1330.70">
    <property type="entry name" value="Holliday junction resolvase RusA"/>
    <property type="match status" value="1"/>
</dbReference>
<evidence type="ECO:0000256" key="4">
    <source>
        <dbReference type="ARBA" id="ARBA00022617"/>
    </source>
</evidence>
<keyword evidence="9" id="KW-0408">Iron</keyword>
<protein>
    <recommendedName>
        <fullName evidence="13">Cytochrome b561 domain-containing protein</fullName>
    </recommendedName>
</protein>
<dbReference type="GO" id="GO:0046872">
    <property type="term" value="F:metal ion binding"/>
    <property type="evidence" value="ECO:0007669"/>
    <property type="project" value="UniProtKB-KW"/>
</dbReference>
<feature type="domain" description="Cytochrome b561" evidence="13">
    <location>
        <begin position="55"/>
        <end position="294"/>
    </location>
</feature>
<evidence type="ECO:0000256" key="5">
    <source>
        <dbReference type="ARBA" id="ARBA00022692"/>
    </source>
</evidence>
<dbReference type="AlphaFoldDB" id="A0ABD3QZZ6"/>